<evidence type="ECO:0000256" key="8">
    <source>
        <dbReference type="ARBA" id="ARBA00023034"/>
    </source>
</evidence>
<feature type="transmembrane region" description="Helical" evidence="10">
    <location>
        <begin position="208"/>
        <end position="231"/>
    </location>
</feature>
<comment type="similarity">
    <text evidence="3 10">Belongs to the nonaspanin (TM9SF) (TC 9.A.2) family.</text>
</comment>
<dbReference type="EMBL" id="BT052866">
    <property type="protein sequence ID" value="ACJ85528.1"/>
    <property type="molecule type" value="mRNA"/>
</dbReference>
<dbReference type="GO" id="GO:0000139">
    <property type="term" value="C:Golgi membrane"/>
    <property type="evidence" value="ECO:0007669"/>
    <property type="project" value="UniProtKB-SubCell"/>
</dbReference>
<protein>
    <recommendedName>
        <fullName evidence="10">Transmembrane 9 superfamily member</fullName>
    </recommendedName>
</protein>
<evidence type="ECO:0000313" key="12">
    <source>
        <dbReference type="EMBL" id="AFK35465.1"/>
    </source>
</evidence>
<evidence type="ECO:0000256" key="1">
    <source>
        <dbReference type="ARBA" id="ARBA00004337"/>
    </source>
</evidence>
<evidence type="ECO:0000256" key="3">
    <source>
        <dbReference type="ARBA" id="ARBA00005227"/>
    </source>
</evidence>
<keyword evidence="5" id="KW-0732">Signal</keyword>
<evidence type="ECO:0000256" key="7">
    <source>
        <dbReference type="ARBA" id="ARBA00022989"/>
    </source>
</evidence>
<feature type="transmembrane region" description="Helical" evidence="10">
    <location>
        <begin position="287"/>
        <end position="313"/>
    </location>
</feature>
<comment type="caution">
    <text evidence="10">Lacks conserved residue(s) required for the propagation of feature annotation.</text>
</comment>
<keyword evidence="6" id="KW-0967">Endosome</keyword>
<evidence type="ECO:0000256" key="5">
    <source>
        <dbReference type="ARBA" id="ARBA00022729"/>
    </source>
</evidence>
<reference evidence="11" key="1">
    <citation type="submission" date="2008-12" db="EMBL/GenBank/DDBJ databases">
        <title>Medicago truncatula full length cdna cloning project.</title>
        <authorList>
            <person name="Moskal W."/>
            <person name="Chan A."/>
            <person name="Cheung F."/>
            <person name="Xiao Y."/>
            <person name="Town C.D."/>
        </authorList>
    </citation>
    <scope>NUCLEOTIDE SEQUENCE</scope>
</reference>
<dbReference type="GO" id="GO:0010008">
    <property type="term" value="C:endosome membrane"/>
    <property type="evidence" value="ECO:0007669"/>
    <property type="project" value="UniProtKB-SubCell"/>
</dbReference>
<evidence type="ECO:0000256" key="9">
    <source>
        <dbReference type="ARBA" id="ARBA00023136"/>
    </source>
</evidence>
<feature type="transmembrane region" description="Helical" evidence="10">
    <location>
        <begin position="183"/>
        <end position="202"/>
    </location>
</feature>
<dbReference type="PANTHER" id="PTHR10766">
    <property type="entry name" value="TRANSMEMBRANE 9 SUPERFAMILY PROTEIN"/>
    <property type="match status" value="1"/>
</dbReference>
<accession>B7FL94</accession>
<dbReference type="PANTHER" id="PTHR10766:SF55">
    <property type="entry name" value="TRANSMEMBRANE 9 SUPERFAMILY MEMBER 4"/>
    <property type="match status" value="1"/>
</dbReference>
<dbReference type="Pfam" id="PF02990">
    <property type="entry name" value="EMP70"/>
    <property type="match status" value="1"/>
</dbReference>
<keyword evidence="8" id="KW-0333">Golgi apparatus</keyword>
<evidence type="ECO:0000256" key="10">
    <source>
        <dbReference type="RuleBase" id="RU363079"/>
    </source>
</evidence>
<dbReference type="AlphaFoldDB" id="B7FL94"/>
<evidence type="ECO:0000256" key="4">
    <source>
        <dbReference type="ARBA" id="ARBA00022692"/>
    </source>
</evidence>
<dbReference type="ExpressionAtlas" id="B7FL94">
    <property type="expression patterns" value="differential"/>
</dbReference>
<feature type="transmembrane region" description="Helical" evidence="10">
    <location>
        <begin position="243"/>
        <end position="267"/>
    </location>
</feature>
<dbReference type="EMBL" id="BT135670">
    <property type="protein sequence ID" value="AFK35465.1"/>
    <property type="molecule type" value="mRNA"/>
</dbReference>
<evidence type="ECO:0000313" key="11">
    <source>
        <dbReference type="EMBL" id="ACJ85528.1"/>
    </source>
</evidence>
<dbReference type="InterPro" id="IPR004240">
    <property type="entry name" value="EMP70"/>
</dbReference>
<organism evidence="11">
    <name type="scientific">Medicago truncatula</name>
    <name type="common">Barrel medic</name>
    <name type="synonym">Medicago tribuloides</name>
    <dbReference type="NCBI Taxonomy" id="3880"/>
    <lineage>
        <taxon>Eukaryota</taxon>
        <taxon>Viridiplantae</taxon>
        <taxon>Streptophyta</taxon>
        <taxon>Embryophyta</taxon>
        <taxon>Tracheophyta</taxon>
        <taxon>Spermatophyta</taxon>
        <taxon>Magnoliopsida</taxon>
        <taxon>eudicotyledons</taxon>
        <taxon>Gunneridae</taxon>
        <taxon>Pentapetalae</taxon>
        <taxon>rosids</taxon>
        <taxon>fabids</taxon>
        <taxon>Fabales</taxon>
        <taxon>Fabaceae</taxon>
        <taxon>Papilionoideae</taxon>
        <taxon>50 kb inversion clade</taxon>
        <taxon>NPAAA clade</taxon>
        <taxon>Hologalegina</taxon>
        <taxon>IRL clade</taxon>
        <taxon>Trifolieae</taxon>
        <taxon>Medicago</taxon>
    </lineage>
</organism>
<comment type="subcellular location">
    <subcellularLocation>
        <location evidence="1">Endosome membrane</location>
        <topology evidence="1">Multi-pass membrane protein</topology>
    </subcellularLocation>
    <subcellularLocation>
        <location evidence="2">Golgi apparatus membrane</location>
        <topology evidence="2">Multi-pass membrane protein</topology>
    </subcellularLocation>
</comment>
<keyword evidence="4 10" id="KW-0812">Transmembrane</keyword>
<evidence type="ECO:0000256" key="2">
    <source>
        <dbReference type="ARBA" id="ARBA00004653"/>
    </source>
</evidence>
<keyword evidence="9 10" id="KW-0472">Membrane</keyword>
<proteinExistence type="evidence at transcript level"/>
<keyword evidence="7 10" id="KW-1133">Transmembrane helix</keyword>
<name>B7FL94_MEDTR</name>
<evidence type="ECO:0000256" key="6">
    <source>
        <dbReference type="ARBA" id="ARBA00022753"/>
    </source>
</evidence>
<reference evidence="12" key="2">
    <citation type="submission" date="2012-05" db="EMBL/GenBank/DDBJ databases">
        <authorList>
            <person name="Krishnakumar V."/>
            <person name="Cheung F."/>
            <person name="Xiao Y."/>
            <person name="Chan A."/>
            <person name="Moskal W.A."/>
            <person name="Town C.D."/>
        </authorList>
    </citation>
    <scope>NUCLEOTIDE SEQUENCE</scope>
</reference>
<sequence length="319" mass="37285">MESLHKFKFCVMAICLVFQSGYGFYLPGSYPHNYAIGDELSVKVNSITSIDTEMPFSYYSLPFCKPQGGVKDRAENLGELLMGDRIENSPYRFKMFTNESEVFLCQVDKLSDDQFKILKKRIDEMYQVNLILDNLPAIRFTKKDEYFLRWTGYPVGIKIQDVYYLFNHLRFNVLVHKYEETNVARVMGTLFIELFFIMSSIWMGRVYYVFGFLFIVLILLVVVCAEVSLVLTYMHLCVEDWRWWWKSFFASGSVALYIFLYSINYLVFDLKNLSGPVSATLYLGYSLFMVLAIMLVTGSVGFLSSFWFVYYLFSSVKLD</sequence>